<dbReference type="AlphaFoldDB" id="A0A812KGF6"/>
<keyword evidence="3" id="KW-1185">Reference proteome</keyword>
<evidence type="ECO:0000313" key="3">
    <source>
        <dbReference type="Proteomes" id="UP000649617"/>
    </source>
</evidence>
<feature type="compositionally biased region" description="Basic and acidic residues" evidence="1">
    <location>
        <begin position="45"/>
        <end position="59"/>
    </location>
</feature>
<protein>
    <submittedName>
        <fullName evidence="2">Uncharacterized protein</fullName>
    </submittedName>
</protein>
<accession>A0A812KGF6</accession>
<reference evidence="2" key="1">
    <citation type="submission" date="2021-02" db="EMBL/GenBank/DDBJ databases">
        <authorList>
            <person name="Dougan E. K."/>
            <person name="Rhodes N."/>
            <person name="Thang M."/>
            <person name="Chan C."/>
        </authorList>
    </citation>
    <scope>NUCLEOTIDE SEQUENCE</scope>
</reference>
<comment type="caution">
    <text evidence="2">The sequence shown here is derived from an EMBL/GenBank/DDBJ whole genome shotgun (WGS) entry which is preliminary data.</text>
</comment>
<name>A0A812KGF6_SYMPI</name>
<feature type="compositionally biased region" description="Basic and acidic residues" evidence="1">
    <location>
        <begin position="129"/>
        <end position="144"/>
    </location>
</feature>
<feature type="non-terminal residue" evidence="2">
    <location>
        <position position="144"/>
    </location>
</feature>
<feature type="region of interest" description="Disordered" evidence="1">
    <location>
        <begin position="32"/>
        <end position="144"/>
    </location>
</feature>
<proteinExistence type="predicted"/>
<feature type="compositionally biased region" description="Basic and acidic residues" evidence="1">
    <location>
        <begin position="105"/>
        <end position="114"/>
    </location>
</feature>
<dbReference type="EMBL" id="CAJNIZ010003847">
    <property type="protein sequence ID" value="CAE7226469.1"/>
    <property type="molecule type" value="Genomic_DNA"/>
</dbReference>
<organism evidence="2 3">
    <name type="scientific">Symbiodinium pilosum</name>
    <name type="common">Dinoflagellate</name>
    <dbReference type="NCBI Taxonomy" id="2952"/>
    <lineage>
        <taxon>Eukaryota</taxon>
        <taxon>Sar</taxon>
        <taxon>Alveolata</taxon>
        <taxon>Dinophyceae</taxon>
        <taxon>Suessiales</taxon>
        <taxon>Symbiodiniaceae</taxon>
        <taxon>Symbiodinium</taxon>
    </lineage>
</organism>
<dbReference type="OrthoDB" id="10322718at2759"/>
<sequence>YPMAYMPGYPVPMAYGGAPWGPYGPPPYGMQWGPPGDYSQTSRAIKSDRRDRRGRDGRGGMDFGAFNGRDSRDEREKGAKWMPGRGRNPDLEAEKLTGVPLARNYSEHDDRRNDAAPAVRRGGSPGGKWKNDMFEQLSGDKKDD</sequence>
<gene>
    <name evidence="2" type="ORF">SPIL2461_LOCUS3224</name>
</gene>
<feature type="compositionally biased region" description="Basic and acidic residues" evidence="1">
    <location>
        <begin position="69"/>
        <end position="79"/>
    </location>
</feature>
<evidence type="ECO:0000313" key="2">
    <source>
        <dbReference type="EMBL" id="CAE7226469.1"/>
    </source>
</evidence>
<dbReference type="Proteomes" id="UP000649617">
    <property type="component" value="Unassembled WGS sequence"/>
</dbReference>
<evidence type="ECO:0000256" key="1">
    <source>
        <dbReference type="SAM" id="MobiDB-lite"/>
    </source>
</evidence>